<dbReference type="InterPro" id="IPR010662">
    <property type="entry name" value="RBBP9/YdeN"/>
</dbReference>
<proteinExistence type="predicted"/>
<dbReference type="GO" id="GO:0016787">
    <property type="term" value="F:hydrolase activity"/>
    <property type="evidence" value="ECO:0007669"/>
    <property type="project" value="InterPro"/>
</dbReference>
<dbReference type="EMBL" id="PCSB01000025">
    <property type="protein sequence ID" value="PIP31863.1"/>
    <property type="molecule type" value="Genomic_DNA"/>
</dbReference>
<sequence length="176" mass="20358">MTKRVLIIHGWESNSREHWFLAEKERLEKLGYEVVVPDMPNTLHPQKEEWVKVIEDFNPDENSILIGHSLGGVTILRYLEIAKNKTRKCIFIATPIRTLGARYEGIENFLEGDFDWNKIQGNARKLVIFNQTEDPAVPLQHGKDLANFTKAELVIVDGNDHFDKIDFGLLEKYILE</sequence>
<dbReference type="Gene3D" id="3.40.50.1820">
    <property type="entry name" value="alpha/beta hydrolase"/>
    <property type="match status" value="1"/>
</dbReference>
<dbReference type="Pfam" id="PF06821">
    <property type="entry name" value="Ser_hydrolase"/>
    <property type="match status" value="1"/>
</dbReference>
<dbReference type="AlphaFoldDB" id="A0A2G9ZFB9"/>
<accession>A0A2G9ZFB9</accession>
<organism evidence="1 2">
    <name type="scientific">bacterium (Candidatus Gribaldobacteria) CG23_combo_of_CG06-09_8_20_14_all_37_87_8</name>
    <dbReference type="NCBI Taxonomy" id="2014278"/>
    <lineage>
        <taxon>Bacteria</taxon>
        <taxon>Candidatus Gribaldobacteria</taxon>
    </lineage>
</organism>
<evidence type="ECO:0008006" key="3">
    <source>
        <dbReference type="Google" id="ProtNLM"/>
    </source>
</evidence>
<evidence type="ECO:0000313" key="1">
    <source>
        <dbReference type="EMBL" id="PIP31863.1"/>
    </source>
</evidence>
<name>A0A2G9ZFB9_9BACT</name>
<reference evidence="1 2" key="1">
    <citation type="submission" date="2017-09" db="EMBL/GenBank/DDBJ databases">
        <title>Depth-based differentiation of microbial function through sediment-hosted aquifers and enrichment of novel symbionts in the deep terrestrial subsurface.</title>
        <authorList>
            <person name="Probst A.J."/>
            <person name="Ladd B."/>
            <person name="Jarett J.K."/>
            <person name="Geller-Mcgrath D.E."/>
            <person name="Sieber C.M."/>
            <person name="Emerson J.B."/>
            <person name="Anantharaman K."/>
            <person name="Thomas B.C."/>
            <person name="Malmstrom R."/>
            <person name="Stieglmeier M."/>
            <person name="Klingl A."/>
            <person name="Woyke T."/>
            <person name="Ryan C.M."/>
            <person name="Banfield J.F."/>
        </authorList>
    </citation>
    <scope>NUCLEOTIDE SEQUENCE [LARGE SCALE GENOMIC DNA]</scope>
    <source>
        <strain evidence="1">CG23_combo_of_CG06-09_8_20_14_all_37_87_8</strain>
    </source>
</reference>
<dbReference type="PANTHER" id="PTHR15394">
    <property type="entry name" value="SERINE HYDROLASE RBBP9"/>
    <property type="match status" value="1"/>
</dbReference>
<dbReference type="SUPFAM" id="SSF53474">
    <property type="entry name" value="alpha/beta-Hydrolases"/>
    <property type="match status" value="1"/>
</dbReference>
<protein>
    <recommendedName>
        <fullName evidence="3">Alpha/beta hydrolase</fullName>
    </recommendedName>
</protein>
<dbReference type="PANTHER" id="PTHR15394:SF3">
    <property type="entry name" value="SERINE HYDROLASE RBBP9"/>
    <property type="match status" value="1"/>
</dbReference>
<dbReference type="Proteomes" id="UP000230447">
    <property type="component" value="Unassembled WGS sequence"/>
</dbReference>
<dbReference type="InterPro" id="IPR029058">
    <property type="entry name" value="AB_hydrolase_fold"/>
</dbReference>
<gene>
    <name evidence="1" type="ORF">COX24_01270</name>
</gene>
<evidence type="ECO:0000313" key="2">
    <source>
        <dbReference type="Proteomes" id="UP000230447"/>
    </source>
</evidence>
<comment type="caution">
    <text evidence="1">The sequence shown here is derived from an EMBL/GenBank/DDBJ whole genome shotgun (WGS) entry which is preliminary data.</text>
</comment>